<organism evidence="5 6">
    <name type="scientific">Arcicella aurantiaca</name>
    <dbReference type="NCBI Taxonomy" id="591202"/>
    <lineage>
        <taxon>Bacteria</taxon>
        <taxon>Pseudomonadati</taxon>
        <taxon>Bacteroidota</taxon>
        <taxon>Cytophagia</taxon>
        <taxon>Cytophagales</taxon>
        <taxon>Flectobacillaceae</taxon>
        <taxon>Arcicella</taxon>
    </lineage>
</organism>
<dbReference type="InterPro" id="IPR015422">
    <property type="entry name" value="PyrdxlP-dep_Trfase_small"/>
</dbReference>
<evidence type="ECO:0000259" key="4">
    <source>
        <dbReference type="Pfam" id="PF00155"/>
    </source>
</evidence>
<accession>A0A316DJF0</accession>
<sequence length="346" mass="39224">MNYTAQHLPSRILTTNNQEYLWFSGTSYLGMPHHQGFRENFIKAFAQYGTSWGSSRNNTVRLEIYEKAEIELAKFAQMPAALTVSSGMWAGQLVCNFLQKPDTQFFYAPKTHPALWNEASLKPQEWERGLTYAEWTLKIGEKVKECPAQNIVICSDSVGSPYVEDFDFQWINHLPEDKNITVVIDASHSFGVNHSIIQSLNHSIIITSSLNKAMGMTGGVIFSDAETLAEIRKFPMFAGASPMMPALLETFINSIDYFHEQRQKLMENIAYFNAQIPKNTFLDSIENYPAYCTHQSGVHEFLKENGIMTACFPYPTATDLPVTRLVISALHLEEDLEKLVEVLKKV</sequence>
<evidence type="ECO:0000256" key="3">
    <source>
        <dbReference type="ARBA" id="ARBA00022898"/>
    </source>
</evidence>
<dbReference type="Proteomes" id="UP000245489">
    <property type="component" value="Unassembled WGS sequence"/>
</dbReference>
<dbReference type="Gene3D" id="3.40.640.10">
    <property type="entry name" value="Type I PLP-dependent aspartate aminotransferase-like (Major domain)"/>
    <property type="match status" value="1"/>
</dbReference>
<dbReference type="InterPro" id="IPR015424">
    <property type="entry name" value="PyrdxlP-dep_Trfase"/>
</dbReference>
<evidence type="ECO:0000256" key="1">
    <source>
        <dbReference type="ARBA" id="ARBA00001933"/>
    </source>
</evidence>
<dbReference type="GO" id="GO:0009102">
    <property type="term" value="P:biotin biosynthetic process"/>
    <property type="evidence" value="ECO:0007669"/>
    <property type="project" value="TreeGrafter"/>
</dbReference>
<reference evidence="5 6" key="1">
    <citation type="submission" date="2018-05" db="EMBL/GenBank/DDBJ databases">
        <title>Genomic Encyclopedia of Archaeal and Bacterial Type Strains, Phase II (KMG-II): from individual species to whole genera.</title>
        <authorList>
            <person name="Goeker M."/>
        </authorList>
    </citation>
    <scope>NUCLEOTIDE SEQUENCE [LARGE SCALE GENOMIC DNA]</scope>
    <source>
        <strain evidence="5 6">DSM 22214</strain>
    </source>
</reference>
<dbReference type="InterPro" id="IPR004839">
    <property type="entry name" value="Aminotransferase_I/II_large"/>
</dbReference>
<dbReference type="AlphaFoldDB" id="A0A316DJF0"/>
<feature type="domain" description="Aminotransferase class I/classII large" evidence="4">
    <location>
        <begin position="38"/>
        <end position="342"/>
    </location>
</feature>
<keyword evidence="2" id="KW-0808">Transferase</keyword>
<dbReference type="PANTHER" id="PTHR13693:SF100">
    <property type="entry name" value="8-AMINO-7-OXONONANOATE SYNTHASE"/>
    <property type="match status" value="1"/>
</dbReference>
<evidence type="ECO:0000256" key="2">
    <source>
        <dbReference type="ARBA" id="ARBA00022679"/>
    </source>
</evidence>
<keyword evidence="6" id="KW-1185">Reference proteome</keyword>
<comment type="caution">
    <text evidence="5">The sequence shown here is derived from an EMBL/GenBank/DDBJ whole genome shotgun (WGS) entry which is preliminary data.</text>
</comment>
<evidence type="ECO:0000313" key="5">
    <source>
        <dbReference type="EMBL" id="PWK16763.1"/>
    </source>
</evidence>
<dbReference type="PANTHER" id="PTHR13693">
    <property type="entry name" value="CLASS II AMINOTRANSFERASE/8-AMINO-7-OXONONANOATE SYNTHASE"/>
    <property type="match status" value="1"/>
</dbReference>
<protein>
    <submittedName>
        <fullName evidence="5">7-keto-8-aminopelargonate synthetase-like enzyme</fullName>
    </submittedName>
</protein>
<name>A0A316DJF0_9BACT</name>
<dbReference type="Pfam" id="PF00155">
    <property type="entry name" value="Aminotran_1_2"/>
    <property type="match status" value="1"/>
</dbReference>
<dbReference type="GO" id="GO:0008710">
    <property type="term" value="F:8-amino-7-oxononanoate synthase activity"/>
    <property type="evidence" value="ECO:0007669"/>
    <property type="project" value="TreeGrafter"/>
</dbReference>
<dbReference type="InterPro" id="IPR050087">
    <property type="entry name" value="AON_synthase_class-II"/>
</dbReference>
<dbReference type="Gene3D" id="3.90.1150.10">
    <property type="entry name" value="Aspartate Aminotransferase, domain 1"/>
    <property type="match status" value="1"/>
</dbReference>
<dbReference type="EMBL" id="QGGO01000045">
    <property type="protein sequence ID" value="PWK16763.1"/>
    <property type="molecule type" value="Genomic_DNA"/>
</dbReference>
<keyword evidence="3" id="KW-0663">Pyridoxal phosphate</keyword>
<dbReference type="RefSeq" id="WP_109745478.1">
    <property type="nucleotide sequence ID" value="NZ_QGGO01000045.1"/>
</dbReference>
<dbReference type="InterPro" id="IPR015421">
    <property type="entry name" value="PyrdxlP-dep_Trfase_major"/>
</dbReference>
<dbReference type="OrthoDB" id="846426at2"/>
<dbReference type="GO" id="GO:0030170">
    <property type="term" value="F:pyridoxal phosphate binding"/>
    <property type="evidence" value="ECO:0007669"/>
    <property type="project" value="InterPro"/>
</dbReference>
<gene>
    <name evidence="5" type="ORF">LV89_04786</name>
</gene>
<dbReference type="SUPFAM" id="SSF53383">
    <property type="entry name" value="PLP-dependent transferases"/>
    <property type="match status" value="1"/>
</dbReference>
<evidence type="ECO:0000313" key="6">
    <source>
        <dbReference type="Proteomes" id="UP000245489"/>
    </source>
</evidence>
<comment type="cofactor">
    <cofactor evidence="1">
        <name>pyridoxal 5'-phosphate</name>
        <dbReference type="ChEBI" id="CHEBI:597326"/>
    </cofactor>
</comment>
<proteinExistence type="predicted"/>